<dbReference type="AlphaFoldDB" id="A0A0A9GVV3"/>
<protein>
    <submittedName>
        <fullName evidence="1">Uncharacterized protein</fullName>
    </submittedName>
</protein>
<reference evidence="1" key="1">
    <citation type="submission" date="2014-09" db="EMBL/GenBank/DDBJ databases">
        <authorList>
            <person name="Magalhaes I.L.F."/>
            <person name="Oliveira U."/>
            <person name="Santos F.R."/>
            <person name="Vidigal T.H.D.A."/>
            <person name="Brescovit A.D."/>
            <person name="Santos A.J."/>
        </authorList>
    </citation>
    <scope>NUCLEOTIDE SEQUENCE</scope>
    <source>
        <tissue evidence="1">Shoot tissue taken approximately 20 cm above the soil surface</tissue>
    </source>
</reference>
<name>A0A0A9GVV3_ARUDO</name>
<evidence type="ECO:0000313" key="1">
    <source>
        <dbReference type="EMBL" id="JAE26696.1"/>
    </source>
</evidence>
<organism evidence="1">
    <name type="scientific">Arundo donax</name>
    <name type="common">Giant reed</name>
    <name type="synonym">Donax arundinaceus</name>
    <dbReference type="NCBI Taxonomy" id="35708"/>
    <lineage>
        <taxon>Eukaryota</taxon>
        <taxon>Viridiplantae</taxon>
        <taxon>Streptophyta</taxon>
        <taxon>Embryophyta</taxon>
        <taxon>Tracheophyta</taxon>
        <taxon>Spermatophyta</taxon>
        <taxon>Magnoliopsida</taxon>
        <taxon>Liliopsida</taxon>
        <taxon>Poales</taxon>
        <taxon>Poaceae</taxon>
        <taxon>PACMAD clade</taxon>
        <taxon>Arundinoideae</taxon>
        <taxon>Arundineae</taxon>
        <taxon>Arundo</taxon>
    </lineage>
</organism>
<dbReference type="EMBL" id="GBRH01171200">
    <property type="protein sequence ID" value="JAE26696.1"/>
    <property type="molecule type" value="Transcribed_RNA"/>
</dbReference>
<proteinExistence type="predicted"/>
<sequence>MPKSLTIRFPLQYVKTASNDVFFLSAVFFPWRMYSRGSSCWAIWKGSMM</sequence>
<accession>A0A0A9GVV3</accession>
<reference evidence="1" key="2">
    <citation type="journal article" date="2015" name="Data Brief">
        <title>Shoot transcriptome of the giant reed, Arundo donax.</title>
        <authorList>
            <person name="Barrero R.A."/>
            <person name="Guerrero F.D."/>
            <person name="Moolhuijzen P."/>
            <person name="Goolsby J.A."/>
            <person name="Tidwell J."/>
            <person name="Bellgard S.E."/>
            <person name="Bellgard M.I."/>
        </authorList>
    </citation>
    <scope>NUCLEOTIDE SEQUENCE</scope>
    <source>
        <tissue evidence="1">Shoot tissue taken approximately 20 cm above the soil surface</tissue>
    </source>
</reference>